<gene>
    <name evidence="3" type="ORF">WDS16_09565</name>
</gene>
<feature type="domain" description="Tyr recombinase" evidence="2">
    <location>
        <begin position="79"/>
        <end position="255"/>
    </location>
</feature>
<protein>
    <submittedName>
        <fullName evidence="3">Site-specific integrase</fullName>
    </submittedName>
</protein>
<proteinExistence type="predicted"/>
<evidence type="ECO:0000256" key="1">
    <source>
        <dbReference type="ARBA" id="ARBA00023172"/>
    </source>
</evidence>
<keyword evidence="1" id="KW-0233">DNA recombination</keyword>
<evidence type="ECO:0000313" key="4">
    <source>
        <dbReference type="Proteomes" id="UP001432000"/>
    </source>
</evidence>
<dbReference type="SUPFAM" id="SSF56349">
    <property type="entry name" value="DNA breaking-rejoining enzymes"/>
    <property type="match status" value="1"/>
</dbReference>
<dbReference type="InterPro" id="IPR002104">
    <property type="entry name" value="Integrase_catalytic"/>
</dbReference>
<dbReference type="InterPro" id="IPR050090">
    <property type="entry name" value="Tyrosine_recombinase_XerCD"/>
</dbReference>
<name>A0ABZ2PNE6_9NOCA</name>
<dbReference type="Proteomes" id="UP001432000">
    <property type="component" value="Chromosome"/>
</dbReference>
<dbReference type="EMBL" id="CP147846">
    <property type="protein sequence ID" value="WXG70713.1"/>
    <property type="molecule type" value="Genomic_DNA"/>
</dbReference>
<dbReference type="RefSeq" id="WP_338892294.1">
    <property type="nucleotide sequence ID" value="NZ_CP147846.1"/>
</dbReference>
<dbReference type="InterPro" id="IPR011010">
    <property type="entry name" value="DNA_brk_join_enz"/>
</dbReference>
<reference evidence="3 4" key="1">
    <citation type="submission" date="2024-03" db="EMBL/GenBank/DDBJ databases">
        <title>Natural products discovery in diverse microorganisms through a two-stage MS feature dereplication strategy.</title>
        <authorList>
            <person name="Zhang R."/>
        </authorList>
    </citation>
    <scope>NUCLEOTIDE SEQUENCE [LARGE SCALE GENOMIC DNA]</scope>
    <source>
        <strain evidence="3 4">18930</strain>
    </source>
</reference>
<dbReference type="CDD" id="cd00397">
    <property type="entry name" value="DNA_BRE_C"/>
    <property type="match status" value="1"/>
</dbReference>
<dbReference type="Gene3D" id="1.10.443.10">
    <property type="entry name" value="Intergrase catalytic core"/>
    <property type="match status" value="1"/>
</dbReference>
<accession>A0ABZ2PNE6</accession>
<evidence type="ECO:0000259" key="2">
    <source>
        <dbReference type="PROSITE" id="PS51898"/>
    </source>
</evidence>
<sequence length="257" mass="29328">MTVVTLETRLKEMMDAGKQKPQTIWGYEKFLKRIGAVDNTMDRYQAESRLFALTSANCRRSTIIALRSVWGIKIPIPAPTPRRYELPSEESLRFVAMQSSHETRILTMMYEGLRLGEAAALTGTQLRKDRLLVDRQVIELSITADSVGGRQRIVRIGPPKYGVAEVTVPNWLQPRIEALTATVLPTSIQTTLQKASKKTGIKVNPHLLRHWLCTDLIDKGVPLPLVQKQMRHKRLETTIGIYHEYQEELLHTLYDKD</sequence>
<dbReference type="PANTHER" id="PTHR30349:SF64">
    <property type="entry name" value="PROPHAGE INTEGRASE INTD-RELATED"/>
    <property type="match status" value="1"/>
</dbReference>
<dbReference type="PANTHER" id="PTHR30349">
    <property type="entry name" value="PHAGE INTEGRASE-RELATED"/>
    <property type="match status" value="1"/>
</dbReference>
<organism evidence="3 4">
    <name type="scientific">Rhodococcus sovatensis</name>
    <dbReference type="NCBI Taxonomy" id="1805840"/>
    <lineage>
        <taxon>Bacteria</taxon>
        <taxon>Bacillati</taxon>
        <taxon>Actinomycetota</taxon>
        <taxon>Actinomycetes</taxon>
        <taxon>Mycobacteriales</taxon>
        <taxon>Nocardiaceae</taxon>
        <taxon>Rhodococcus</taxon>
    </lineage>
</organism>
<dbReference type="PROSITE" id="PS51898">
    <property type="entry name" value="TYR_RECOMBINASE"/>
    <property type="match status" value="1"/>
</dbReference>
<evidence type="ECO:0000313" key="3">
    <source>
        <dbReference type="EMBL" id="WXG70713.1"/>
    </source>
</evidence>
<keyword evidence="4" id="KW-1185">Reference proteome</keyword>
<dbReference type="Pfam" id="PF00589">
    <property type="entry name" value="Phage_integrase"/>
    <property type="match status" value="1"/>
</dbReference>
<dbReference type="InterPro" id="IPR013762">
    <property type="entry name" value="Integrase-like_cat_sf"/>
</dbReference>